<reference evidence="1 2" key="1">
    <citation type="submission" date="2024-06" db="EMBL/GenBank/DDBJ databases">
        <authorList>
            <person name="Li F."/>
        </authorList>
    </citation>
    <scope>NUCLEOTIDE SEQUENCE [LARGE SCALE GENOMIC DNA]</scope>
    <source>
        <strain evidence="1 2">GXAS 311</strain>
    </source>
</reference>
<dbReference type="EMBL" id="JBEVCJ010000043">
    <property type="protein sequence ID" value="MET1257274.1"/>
    <property type="molecule type" value="Genomic_DNA"/>
</dbReference>
<protein>
    <submittedName>
        <fullName evidence="1">GNAT family N-acetyltransferase</fullName>
    </submittedName>
</protein>
<organism evidence="1 2">
    <name type="scientific">Aliikangiella maris</name>
    <dbReference type="NCBI Taxonomy" id="3162458"/>
    <lineage>
        <taxon>Bacteria</taxon>
        <taxon>Pseudomonadati</taxon>
        <taxon>Pseudomonadota</taxon>
        <taxon>Gammaproteobacteria</taxon>
        <taxon>Oceanospirillales</taxon>
        <taxon>Pleioneaceae</taxon>
        <taxon>Aliikangiella</taxon>
    </lineage>
</organism>
<gene>
    <name evidence="1" type="ORF">ABVT43_19190</name>
</gene>
<keyword evidence="2" id="KW-1185">Reference proteome</keyword>
<dbReference type="PANTHER" id="PTHR43420">
    <property type="entry name" value="ACETYLTRANSFERASE"/>
    <property type="match status" value="1"/>
</dbReference>
<dbReference type="Gene3D" id="3.40.630.30">
    <property type="match status" value="1"/>
</dbReference>
<dbReference type="Pfam" id="PF00583">
    <property type="entry name" value="Acetyltransf_1"/>
    <property type="match status" value="1"/>
</dbReference>
<dbReference type="Proteomes" id="UP001548189">
    <property type="component" value="Unassembled WGS sequence"/>
</dbReference>
<comment type="caution">
    <text evidence="1">The sequence shown here is derived from an EMBL/GenBank/DDBJ whole genome shotgun (WGS) entry which is preliminary data.</text>
</comment>
<proteinExistence type="predicted"/>
<dbReference type="SUPFAM" id="SSF55729">
    <property type="entry name" value="Acyl-CoA N-acyltransferases (Nat)"/>
    <property type="match status" value="1"/>
</dbReference>
<evidence type="ECO:0000313" key="2">
    <source>
        <dbReference type="Proteomes" id="UP001548189"/>
    </source>
</evidence>
<dbReference type="CDD" id="cd04301">
    <property type="entry name" value="NAT_SF"/>
    <property type="match status" value="1"/>
</dbReference>
<dbReference type="PROSITE" id="PS51186">
    <property type="entry name" value="GNAT"/>
    <property type="match status" value="1"/>
</dbReference>
<dbReference type="InterPro" id="IPR000182">
    <property type="entry name" value="GNAT_dom"/>
</dbReference>
<sequence length="164" mass="18321">MSIRCEIIDYNNPQQAADLVMLVNAYAVEPTGGGEALPQYVKDSLASELAKRDFAFTIIAYVDDQPAGVANCFEGFSTFKAKPLINIHDIAVLKSFRGQKIATRLLEKIEEVARSRHCCKITLEVLEKNQIAKAAYIKFGFEGYELDPEMGKALFWAKPLLDEE</sequence>
<name>A0ABV2BZB6_9GAMM</name>
<dbReference type="InterPro" id="IPR050680">
    <property type="entry name" value="YpeA/RimI_acetyltransf"/>
</dbReference>
<evidence type="ECO:0000313" key="1">
    <source>
        <dbReference type="EMBL" id="MET1257274.1"/>
    </source>
</evidence>
<dbReference type="InterPro" id="IPR016181">
    <property type="entry name" value="Acyl_CoA_acyltransferase"/>
</dbReference>
<accession>A0ABV2BZB6</accession>
<dbReference type="PANTHER" id="PTHR43420:SF44">
    <property type="entry name" value="ACETYLTRANSFERASE YPEA"/>
    <property type="match status" value="1"/>
</dbReference>